<dbReference type="OrthoDB" id="933657at2"/>
<sequence>MKRFLKFFGAFFIFGILVIVILAWFASEELPKGDTGPEADSLAYKMLNALNYEAYQNTRFLEWSYQGGKNQFKWDKSNGLVTVKWDDDVRVELNLNNLKNSKVFRNGAPEVAKKKQKLIDKALKNFNNDSFWLVAPYKVFDKGTQRSIVTLEDGNHGLLVTYSSGGTTPGDSYLWILNENGFPIAYKMWVSIIPIGGLEASWDEWLVTKSGAYLPKSHKLGPVNLSMGDVKGYN</sequence>
<feature type="transmembrane region" description="Helical" evidence="1">
    <location>
        <begin position="7"/>
        <end position="26"/>
    </location>
</feature>
<dbReference type="EMBL" id="PVYX01000002">
    <property type="protein sequence ID" value="PRX54755.1"/>
    <property type="molecule type" value="Genomic_DNA"/>
</dbReference>
<keyword evidence="3" id="KW-1185">Reference proteome</keyword>
<keyword evidence="1" id="KW-0812">Transmembrane</keyword>
<evidence type="ECO:0000313" key="2">
    <source>
        <dbReference type="EMBL" id="PRX54755.1"/>
    </source>
</evidence>
<evidence type="ECO:0000313" key="3">
    <source>
        <dbReference type="Proteomes" id="UP000237640"/>
    </source>
</evidence>
<dbReference type="AlphaFoldDB" id="A0A2T0MBA5"/>
<accession>A0A2T0MBA5</accession>
<keyword evidence="1" id="KW-1133">Transmembrane helix</keyword>
<evidence type="ECO:0000256" key="1">
    <source>
        <dbReference type="SAM" id="Phobius"/>
    </source>
</evidence>
<name>A0A2T0MBA5_9FLAO</name>
<organism evidence="2 3">
    <name type="scientific">Flagellimonas meridianipacifica</name>
    <dbReference type="NCBI Taxonomy" id="1080225"/>
    <lineage>
        <taxon>Bacteria</taxon>
        <taxon>Pseudomonadati</taxon>
        <taxon>Bacteroidota</taxon>
        <taxon>Flavobacteriia</taxon>
        <taxon>Flavobacteriales</taxon>
        <taxon>Flavobacteriaceae</taxon>
        <taxon>Flagellimonas</taxon>
    </lineage>
</organism>
<gene>
    <name evidence="2" type="ORF">CLV81_3159</name>
</gene>
<keyword evidence="1" id="KW-0472">Membrane</keyword>
<proteinExistence type="predicted"/>
<dbReference type="Proteomes" id="UP000237640">
    <property type="component" value="Unassembled WGS sequence"/>
</dbReference>
<protein>
    <submittedName>
        <fullName evidence="2">Uncharacterized protein</fullName>
    </submittedName>
</protein>
<dbReference type="RefSeq" id="WP_106146126.1">
    <property type="nucleotide sequence ID" value="NZ_PVYX01000002.1"/>
</dbReference>
<comment type="caution">
    <text evidence="2">The sequence shown here is derived from an EMBL/GenBank/DDBJ whole genome shotgun (WGS) entry which is preliminary data.</text>
</comment>
<reference evidence="2 3" key="1">
    <citation type="submission" date="2018-03" db="EMBL/GenBank/DDBJ databases">
        <title>Genomic Encyclopedia of Archaeal and Bacterial Type Strains, Phase II (KMG-II): from individual species to whole genera.</title>
        <authorList>
            <person name="Goeker M."/>
        </authorList>
    </citation>
    <scope>NUCLEOTIDE SEQUENCE [LARGE SCALE GENOMIC DNA]</scope>
    <source>
        <strain evidence="2 3">DSM 25027</strain>
    </source>
</reference>